<gene>
    <name evidence="1" type="ORF">PAECIP111802_01876</name>
</gene>
<protein>
    <recommendedName>
        <fullName evidence="3">PilZ domain-containing protein</fullName>
    </recommendedName>
</protein>
<proteinExistence type="predicted"/>
<accession>A0ABM8VEW1</accession>
<evidence type="ECO:0000313" key="1">
    <source>
        <dbReference type="EMBL" id="CAG7632745.1"/>
    </source>
</evidence>
<dbReference type="Proteomes" id="UP000730618">
    <property type="component" value="Unassembled WGS sequence"/>
</dbReference>
<organism evidence="1 2">
    <name type="scientific">Paenibacillus allorhizosphaerae</name>
    <dbReference type="NCBI Taxonomy" id="2849866"/>
    <lineage>
        <taxon>Bacteria</taxon>
        <taxon>Bacillati</taxon>
        <taxon>Bacillota</taxon>
        <taxon>Bacilli</taxon>
        <taxon>Bacillales</taxon>
        <taxon>Paenibacillaceae</taxon>
        <taxon>Paenibacillus</taxon>
    </lineage>
</organism>
<dbReference type="RefSeq" id="WP_218098207.1">
    <property type="nucleotide sequence ID" value="NZ_CAJVCE010000004.1"/>
</dbReference>
<keyword evidence="2" id="KW-1185">Reference proteome</keyword>
<name>A0ABM8VEW1_9BACL</name>
<sequence length="149" mass="17283">MKQYLISPEQIVVLKHVSEYVCKMFIELADGNRRLSKPAIVELESLDNDILAFRTSLNLPLSTRLRFEFHIEIDETVIAFKGNLLDRQAGDTCYTYGVKIDITDDARTLLYYTINELLIQSDPILSKKHNSYLGNRSLYYCRPQINFLT</sequence>
<comment type="caution">
    <text evidence="1">The sequence shown here is derived from an EMBL/GenBank/DDBJ whole genome shotgun (WGS) entry which is preliminary data.</text>
</comment>
<evidence type="ECO:0008006" key="3">
    <source>
        <dbReference type="Google" id="ProtNLM"/>
    </source>
</evidence>
<dbReference type="EMBL" id="CAJVCE010000004">
    <property type="protein sequence ID" value="CAG7632745.1"/>
    <property type="molecule type" value="Genomic_DNA"/>
</dbReference>
<reference evidence="1 2" key="1">
    <citation type="submission" date="2021-06" db="EMBL/GenBank/DDBJ databases">
        <authorList>
            <person name="Criscuolo A."/>
        </authorList>
    </citation>
    <scope>NUCLEOTIDE SEQUENCE [LARGE SCALE GENOMIC DNA]</scope>
    <source>
        <strain evidence="2">CIP 111802</strain>
    </source>
</reference>
<evidence type="ECO:0000313" key="2">
    <source>
        <dbReference type="Proteomes" id="UP000730618"/>
    </source>
</evidence>